<evidence type="ECO:0000313" key="1">
    <source>
        <dbReference type="EMBL" id="TKR92486.1"/>
    </source>
</evidence>
<reference evidence="1 2" key="2">
    <citation type="journal article" date="2019" name="G3 (Bethesda)">
        <title>Hybrid Assembly of the Genome of the Entomopathogenic Nematode Steinernema carpocapsae Identifies the X-Chromosome.</title>
        <authorList>
            <person name="Serra L."/>
            <person name="Macchietto M."/>
            <person name="Macias-Munoz A."/>
            <person name="McGill C.J."/>
            <person name="Rodriguez I.M."/>
            <person name="Rodriguez B."/>
            <person name="Murad R."/>
            <person name="Mortazavi A."/>
        </authorList>
    </citation>
    <scope>NUCLEOTIDE SEQUENCE [LARGE SCALE GENOMIC DNA]</scope>
    <source>
        <strain evidence="1 2">ALL</strain>
    </source>
</reference>
<reference evidence="1 2" key="1">
    <citation type="journal article" date="2015" name="Genome Biol.">
        <title>Comparative genomics of Steinernema reveals deeply conserved gene regulatory networks.</title>
        <authorList>
            <person name="Dillman A.R."/>
            <person name="Macchietto M."/>
            <person name="Porter C.F."/>
            <person name="Rogers A."/>
            <person name="Williams B."/>
            <person name="Antoshechkin I."/>
            <person name="Lee M.M."/>
            <person name="Goodwin Z."/>
            <person name="Lu X."/>
            <person name="Lewis E.E."/>
            <person name="Goodrich-Blair H."/>
            <person name="Stock S.P."/>
            <person name="Adams B.J."/>
            <person name="Sternberg P.W."/>
            <person name="Mortazavi A."/>
        </authorList>
    </citation>
    <scope>NUCLEOTIDE SEQUENCE [LARGE SCALE GENOMIC DNA]</scope>
    <source>
        <strain evidence="1 2">ALL</strain>
    </source>
</reference>
<evidence type="ECO:0000313" key="2">
    <source>
        <dbReference type="Proteomes" id="UP000298663"/>
    </source>
</evidence>
<protein>
    <submittedName>
        <fullName evidence="1">Uncharacterized protein</fullName>
    </submittedName>
</protein>
<name>A0A4U5P8E1_STECR</name>
<proteinExistence type="predicted"/>
<gene>
    <name evidence="1" type="ORF">L596_007130</name>
</gene>
<dbReference type="AlphaFoldDB" id="A0A4U5P8E1"/>
<comment type="caution">
    <text evidence="1">The sequence shown here is derived from an EMBL/GenBank/DDBJ whole genome shotgun (WGS) entry which is preliminary data.</text>
</comment>
<sequence>MDSSVINGTISIVEESKTRGQLLATRGQRRNTDDGLASSLNLRVLHKTMQYTLQKHPFIFFLATLRTNLRPLILSLLSQTNSDPPLIERTDLTKRYQTRIIYRKSDCFAQATLIVLVHDTNKKITAMIACIWSPFYKLIQSRKKLREPRNDWVQSWKTRDGSGAPKDGIMQIRVEVNFETLLCWRKQIGDQKLEFLWSDHDHEMNGLFVGTESGVGEVWDERAVNGKSRVNLR</sequence>
<dbReference type="EMBL" id="AZBU02000002">
    <property type="protein sequence ID" value="TKR92486.1"/>
    <property type="molecule type" value="Genomic_DNA"/>
</dbReference>
<accession>A0A4U5P8E1</accession>
<organism evidence="1 2">
    <name type="scientific">Steinernema carpocapsae</name>
    <name type="common">Entomopathogenic nematode</name>
    <dbReference type="NCBI Taxonomy" id="34508"/>
    <lineage>
        <taxon>Eukaryota</taxon>
        <taxon>Metazoa</taxon>
        <taxon>Ecdysozoa</taxon>
        <taxon>Nematoda</taxon>
        <taxon>Chromadorea</taxon>
        <taxon>Rhabditida</taxon>
        <taxon>Tylenchina</taxon>
        <taxon>Panagrolaimomorpha</taxon>
        <taxon>Strongyloidoidea</taxon>
        <taxon>Steinernematidae</taxon>
        <taxon>Steinernema</taxon>
    </lineage>
</organism>
<keyword evidence="2" id="KW-1185">Reference proteome</keyword>
<dbReference type="Proteomes" id="UP000298663">
    <property type="component" value="Unassembled WGS sequence"/>
</dbReference>